<evidence type="ECO:0000313" key="1">
    <source>
        <dbReference type="EMBL" id="KAK7320808.1"/>
    </source>
</evidence>
<accession>A0AAN9Q7C3</accession>
<dbReference type="Proteomes" id="UP001367508">
    <property type="component" value="Unassembled WGS sequence"/>
</dbReference>
<proteinExistence type="predicted"/>
<protein>
    <submittedName>
        <fullName evidence="1">Uncharacterized protein</fullName>
    </submittedName>
</protein>
<reference evidence="1 2" key="1">
    <citation type="submission" date="2024-01" db="EMBL/GenBank/DDBJ databases">
        <title>The genomes of 5 underutilized Papilionoideae crops provide insights into root nodulation and disease resistanc.</title>
        <authorList>
            <person name="Jiang F."/>
        </authorList>
    </citation>
    <scope>NUCLEOTIDE SEQUENCE [LARGE SCALE GENOMIC DNA]</scope>
    <source>
        <strain evidence="1">LVBAO_FW01</strain>
        <tissue evidence="1">Leaves</tissue>
    </source>
</reference>
<sequence>MIVRSLKTARVILAIGHQEGRKYGVRWVCVNKHETAFNISGTQTSSLSRLQTAVAICCSTHKLYAHCYSIAVDEATLHLSSPKPSGIHS</sequence>
<dbReference type="EMBL" id="JAYMYQ010000007">
    <property type="protein sequence ID" value="KAK7320808.1"/>
    <property type="molecule type" value="Genomic_DNA"/>
</dbReference>
<dbReference type="AlphaFoldDB" id="A0AAN9Q7C3"/>
<name>A0AAN9Q7C3_CANGL</name>
<keyword evidence="2" id="KW-1185">Reference proteome</keyword>
<organism evidence="1 2">
    <name type="scientific">Canavalia gladiata</name>
    <name type="common">Sword bean</name>
    <name type="synonym">Dolichos gladiatus</name>
    <dbReference type="NCBI Taxonomy" id="3824"/>
    <lineage>
        <taxon>Eukaryota</taxon>
        <taxon>Viridiplantae</taxon>
        <taxon>Streptophyta</taxon>
        <taxon>Embryophyta</taxon>
        <taxon>Tracheophyta</taxon>
        <taxon>Spermatophyta</taxon>
        <taxon>Magnoliopsida</taxon>
        <taxon>eudicotyledons</taxon>
        <taxon>Gunneridae</taxon>
        <taxon>Pentapetalae</taxon>
        <taxon>rosids</taxon>
        <taxon>fabids</taxon>
        <taxon>Fabales</taxon>
        <taxon>Fabaceae</taxon>
        <taxon>Papilionoideae</taxon>
        <taxon>50 kb inversion clade</taxon>
        <taxon>NPAAA clade</taxon>
        <taxon>indigoferoid/millettioid clade</taxon>
        <taxon>Phaseoleae</taxon>
        <taxon>Canavalia</taxon>
    </lineage>
</organism>
<comment type="caution">
    <text evidence="1">The sequence shown here is derived from an EMBL/GenBank/DDBJ whole genome shotgun (WGS) entry which is preliminary data.</text>
</comment>
<gene>
    <name evidence="1" type="ORF">VNO77_30631</name>
</gene>
<evidence type="ECO:0000313" key="2">
    <source>
        <dbReference type="Proteomes" id="UP001367508"/>
    </source>
</evidence>